<comment type="caution">
    <text evidence="3">The sequence shown here is derived from an EMBL/GenBank/DDBJ whole genome shotgun (WGS) entry which is preliminary data.</text>
</comment>
<dbReference type="Pfam" id="PF00773">
    <property type="entry name" value="RNB"/>
    <property type="match status" value="2"/>
</dbReference>
<dbReference type="PANTHER" id="PTHR23355">
    <property type="entry name" value="RIBONUCLEASE"/>
    <property type="match status" value="1"/>
</dbReference>
<dbReference type="GO" id="GO:0006402">
    <property type="term" value="P:mRNA catabolic process"/>
    <property type="evidence" value="ECO:0007669"/>
    <property type="project" value="TreeGrafter"/>
</dbReference>
<dbReference type="PANTHER" id="PTHR23355:SF9">
    <property type="entry name" value="DIS3-LIKE EXONUCLEASE 2"/>
    <property type="match status" value="1"/>
</dbReference>
<protein>
    <submittedName>
        <fullName evidence="3">Exoribonuclease 2</fullName>
        <ecNumber evidence="3">3.1.13.1</ecNumber>
    </submittedName>
</protein>
<dbReference type="GO" id="GO:0008859">
    <property type="term" value="F:exoribonuclease II activity"/>
    <property type="evidence" value="ECO:0007669"/>
    <property type="project" value="UniProtKB-EC"/>
</dbReference>
<dbReference type="GO" id="GO:0003723">
    <property type="term" value="F:RNA binding"/>
    <property type="evidence" value="ECO:0007669"/>
    <property type="project" value="InterPro"/>
</dbReference>
<accession>A0A433SH04</accession>
<keyword evidence="3" id="KW-0378">Hydrolase</keyword>
<dbReference type="GO" id="GO:0005829">
    <property type="term" value="C:cytosol"/>
    <property type="evidence" value="ECO:0007669"/>
    <property type="project" value="TreeGrafter"/>
</dbReference>
<organism evidence="3 4">
    <name type="scientific">Saezia sanguinis</name>
    <dbReference type="NCBI Taxonomy" id="1965230"/>
    <lineage>
        <taxon>Bacteria</taxon>
        <taxon>Pseudomonadati</taxon>
        <taxon>Pseudomonadota</taxon>
        <taxon>Betaproteobacteria</taxon>
        <taxon>Burkholderiales</taxon>
        <taxon>Saeziaceae</taxon>
        <taxon>Saezia</taxon>
    </lineage>
</organism>
<sequence length="671" mass="74392">MSQTDTSAQVELDSGRRIKVKAANIVLTFEQPQPSELIAQAQTLCPEIDLDLAWEFAPSDEFSFTDFARDYYDAGATPVQQTAVLFRLFEAPHYFRRTGKGRFKKAPEEIVKAALLAIERKQQQQLQVDAWAQELIEGRCPENIGEQLYRILFKPDKNSLEYKAVVQASRQSQVSPLDLFKRSGAISSAYQFHWQRFLYEFFPKGTQFPSSLPEPDLKATRDLPLADVRAFSIDDSATTEIDDALSVQGLGSGTVTLGIHIAAPGLGISPADAIDHVARNRLSTVYMPGWKITMLPDDIVQQFTLLEGQACPAVSLYASYDEQSLEFKGQVTRLEQVPIERNLRYDLLEDTITEETLSGQAPADYEYANELAFLFKLARHLKAKREEVRGKPELFHHPDYAFRLLDENGQTNTTEPVGSEQVSIGERKRGSPLDLIVAESMIVANATWGSWLASVGVPGIYRSQYSMAPGVKVRMSTKALPHAGLGVPQYIWSTSPLRRYTDLVNQWQIIACAKHGSTAALAAPFKSKDADLFSIISAFEAAYAGYNGFQRTIERYWTLLYLQQQGITELEATVMRDGIVRASHLPLVFLAVGAQNQPRGTVVLVKITTVDLLTLDVSAQLEKVIQTIGVAGQDTPQQTDEESADEDDDAMTGPIELAVDIQAGEEGQATL</sequence>
<feature type="compositionally biased region" description="Acidic residues" evidence="1">
    <location>
        <begin position="639"/>
        <end position="650"/>
    </location>
</feature>
<dbReference type="SMART" id="SM00955">
    <property type="entry name" value="RNB"/>
    <property type="match status" value="1"/>
</dbReference>
<dbReference type="EMBL" id="PQSP01000001">
    <property type="protein sequence ID" value="RUS67970.1"/>
    <property type="molecule type" value="Genomic_DNA"/>
</dbReference>
<feature type="domain" description="RNB" evidence="2">
    <location>
        <begin position="222"/>
        <end position="515"/>
    </location>
</feature>
<dbReference type="AlphaFoldDB" id="A0A433SH04"/>
<evidence type="ECO:0000259" key="2">
    <source>
        <dbReference type="SMART" id="SM00955"/>
    </source>
</evidence>
<evidence type="ECO:0000313" key="4">
    <source>
        <dbReference type="Proteomes" id="UP000286947"/>
    </source>
</evidence>
<dbReference type="InterPro" id="IPR001900">
    <property type="entry name" value="RNase_II/R"/>
</dbReference>
<gene>
    <name evidence="3" type="primary">rnb</name>
    <name evidence="3" type="ORF">CUZ56_00452</name>
</gene>
<dbReference type="RefSeq" id="WP_126978526.1">
    <property type="nucleotide sequence ID" value="NZ_PQSP01000001.1"/>
</dbReference>
<dbReference type="OrthoDB" id="5288992at2"/>
<dbReference type="InterPro" id="IPR050180">
    <property type="entry name" value="RNR_Ribonuclease"/>
</dbReference>
<dbReference type="Proteomes" id="UP000286947">
    <property type="component" value="Unassembled WGS sequence"/>
</dbReference>
<proteinExistence type="predicted"/>
<feature type="region of interest" description="Disordered" evidence="1">
    <location>
        <begin position="632"/>
        <end position="654"/>
    </location>
</feature>
<dbReference type="SUPFAM" id="SSF50249">
    <property type="entry name" value="Nucleic acid-binding proteins"/>
    <property type="match status" value="1"/>
</dbReference>
<evidence type="ECO:0000313" key="3">
    <source>
        <dbReference type="EMBL" id="RUS67970.1"/>
    </source>
</evidence>
<dbReference type="InterPro" id="IPR012340">
    <property type="entry name" value="NA-bd_OB-fold"/>
</dbReference>
<reference evidence="3 4" key="1">
    <citation type="submission" date="2018-01" db="EMBL/GenBank/DDBJ databases">
        <title>Saezia sanguinis gen. nov., sp. nov., in the order Burkholderiales isolated from human blood.</title>
        <authorList>
            <person name="Medina-Pascual M.J."/>
            <person name="Valdezate S."/>
            <person name="Monzon S."/>
            <person name="Cuesta I."/>
            <person name="Carrasco G."/>
            <person name="Villalon P."/>
            <person name="Saez-Nieto J.A."/>
        </authorList>
    </citation>
    <scope>NUCLEOTIDE SEQUENCE [LARGE SCALE GENOMIC DNA]</scope>
    <source>
        <strain evidence="3 4">CNM695-12</strain>
    </source>
</reference>
<keyword evidence="4" id="KW-1185">Reference proteome</keyword>
<evidence type="ECO:0000256" key="1">
    <source>
        <dbReference type="SAM" id="MobiDB-lite"/>
    </source>
</evidence>
<dbReference type="EC" id="3.1.13.1" evidence="3"/>
<name>A0A433SH04_9BURK</name>